<dbReference type="AlphaFoldDB" id="A0A366MWS5"/>
<dbReference type="OrthoDB" id="5421848at2"/>
<protein>
    <recommendedName>
        <fullName evidence="3">YrbL family protein</fullName>
    </recommendedName>
</protein>
<organism evidence="1 2">
    <name type="scientific">Aliarcobacter vitoriensis</name>
    <dbReference type="NCBI Taxonomy" id="2011099"/>
    <lineage>
        <taxon>Bacteria</taxon>
        <taxon>Pseudomonadati</taxon>
        <taxon>Campylobacterota</taxon>
        <taxon>Epsilonproteobacteria</taxon>
        <taxon>Campylobacterales</taxon>
        <taxon>Arcobacteraceae</taxon>
        <taxon>Aliarcobacter</taxon>
    </lineage>
</organism>
<keyword evidence="2" id="KW-1185">Reference proteome</keyword>
<gene>
    <name evidence="1" type="ORF">CRU91_02715</name>
</gene>
<evidence type="ECO:0008006" key="3">
    <source>
        <dbReference type="Google" id="ProtNLM"/>
    </source>
</evidence>
<proteinExistence type="predicted"/>
<sequence length="201" mass="24052">MNKKLILTKDYFIAKGGERDCYSNPLDFTKVIKVLHTYNNENNRNQNDLDYRYFKFLEKLKVPFSHISKTYGYVDTNLGKGLVFDKVCDYNGKISMTFLDTIIKDKFTKEQEDLLVEDLRNYLFENNVLFIDIGLYNILCCEYEKCKYKLVIIDGLGGRRTGVKFWLYLNSTSFTKYKIKKSWKRFLAEIYRKRKQYNKKV</sequence>
<name>A0A366MWS5_9BACT</name>
<dbReference type="Pfam" id="PF10707">
    <property type="entry name" value="YrbL-PhoP_reg"/>
    <property type="match status" value="1"/>
</dbReference>
<dbReference type="RefSeq" id="WP_113893145.1">
    <property type="nucleotide sequence ID" value="NZ_JANJGA010000004.1"/>
</dbReference>
<evidence type="ECO:0000313" key="1">
    <source>
        <dbReference type="EMBL" id="RBQ29852.1"/>
    </source>
</evidence>
<dbReference type="Proteomes" id="UP000252669">
    <property type="component" value="Unassembled WGS sequence"/>
</dbReference>
<dbReference type="EMBL" id="PDKB01000003">
    <property type="protein sequence ID" value="RBQ29852.1"/>
    <property type="molecule type" value="Genomic_DNA"/>
</dbReference>
<accession>A0A366MWS5</accession>
<dbReference type="InterPro" id="IPR019647">
    <property type="entry name" value="PhoP_reg_network_YrbL"/>
</dbReference>
<reference evidence="1 2" key="1">
    <citation type="submission" date="2017-10" db="EMBL/GenBank/DDBJ databases">
        <title>Genomics of the genus Arcobacter.</title>
        <authorList>
            <person name="Perez-Cataluna A."/>
            <person name="Figueras M.J."/>
        </authorList>
    </citation>
    <scope>NUCLEOTIDE SEQUENCE [LARGE SCALE GENOMIC DNA]</scope>
    <source>
        <strain evidence="1 2">CECT 9230</strain>
    </source>
</reference>
<comment type="caution">
    <text evidence="1">The sequence shown here is derived from an EMBL/GenBank/DDBJ whole genome shotgun (WGS) entry which is preliminary data.</text>
</comment>
<evidence type="ECO:0000313" key="2">
    <source>
        <dbReference type="Proteomes" id="UP000252669"/>
    </source>
</evidence>